<name>A0ABW4U6M4_9HYPH</name>
<organism evidence="1 2">
    <name type="scientific">Mesorhizobium newzealandense</name>
    <dbReference type="NCBI Taxonomy" id="1300302"/>
    <lineage>
        <taxon>Bacteria</taxon>
        <taxon>Pseudomonadati</taxon>
        <taxon>Pseudomonadota</taxon>
        <taxon>Alphaproteobacteria</taxon>
        <taxon>Hyphomicrobiales</taxon>
        <taxon>Phyllobacteriaceae</taxon>
        <taxon>Mesorhizobium</taxon>
    </lineage>
</organism>
<evidence type="ECO:0000313" key="1">
    <source>
        <dbReference type="EMBL" id="MFD1982596.1"/>
    </source>
</evidence>
<gene>
    <name evidence="1" type="ORF">ACFSOZ_07875</name>
</gene>
<dbReference type="Proteomes" id="UP001597405">
    <property type="component" value="Unassembled WGS sequence"/>
</dbReference>
<reference evidence="2" key="1">
    <citation type="journal article" date="2019" name="Int. J. Syst. Evol. Microbiol.">
        <title>The Global Catalogue of Microorganisms (GCM) 10K type strain sequencing project: providing services to taxonomists for standard genome sequencing and annotation.</title>
        <authorList>
            <consortium name="The Broad Institute Genomics Platform"/>
            <consortium name="The Broad Institute Genome Sequencing Center for Infectious Disease"/>
            <person name="Wu L."/>
            <person name="Ma J."/>
        </authorList>
    </citation>
    <scope>NUCLEOTIDE SEQUENCE [LARGE SCALE GENOMIC DNA]</scope>
    <source>
        <strain evidence="2">CGMCC 1.16225</strain>
    </source>
</reference>
<sequence>MAAMLVASAGQCWSEDTYKAISEEAVRTASARLYSDILKIECMHGRRYPRSQIESGFKRHFHEMRLTFVDDGYTIVPSAENNSLGTLSEMAFDANRRLDLPTQFGCFQAYWLDDNPDW</sequence>
<accession>A0ABW4U6M4</accession>
<keyword evidence="2" id="KW-1185">Reference proteome</keyword>
<proteinExistence type="predicted"/>
<dbReference type="RefSeq" id="WP_379095615.1">
    <property type="nucleotide sequence ID" value="NZ_JBHUGZ010000005.1"/>
</dbReference>
<comment type="caution">
    <text evidence="1">The sequence shown here is derived from an EMBL/GenBank/DDBJ whole genome shotgun (WGS) entry which is preliminary data.</text>
</comment>
<protein>
    <submittedName>
        <fullName evidence="1">Uncharacterized protein</fullName>
    </submittedName>
</protein>
<dbReference type="EMBL" id="JBHUGZ010000005">
    <property type="protein sequence ID" value="MFD1982596.1"/>
    <property type="molecule type" value="Genomic_DNA"/>
</dbReference>
<evidence type="ECO:0000313" key="2">
    <source>
        <dbReference type="Proteomes" id="UP001597405"/>
    </source>
</evidence>